<evidence type="ECO:0000313" key="10">
    <source>
        <dbReference type="Proteomes" id="UP000323324"/>
    </source>
</evidence>
<dbReference type="InterPro" id="IPR001269">
    <property type="entry name" value="DUS_fam"/>
</dbReference>
<evidence type="ECO:0000259" key="8">
    <source>
        <dbReference type="Pfam" id="PF01207"/>
    </source>
</evidence>
<dbReference type="InterPro" id="IPR013785">
    <property type="entry name" value="Aldolase_TIM"/>
</dbReference>
<protein>
    <recommendedName>
        <fullName evidence="5">tRNA-dihydrouridine synthase</fullName>
        <ecNumber evidence="5">1.3.1.-</ecNumber>
    </recommendedName>
</protein>
<feature type="active site" description="Proton donor" evidence="6">
    <location>
        <position position="96"/>
    </location>
</feature>
<dbReference type="GO" id="GO:0017150">
    <property type="term" value="F:tRNA dihydrouridine synthase activity"/>
    <property type="evidence" value="ECO:0007669"/>
    <property type="project" value="InterPro"/>
</dbReference>
<comment type="caution">
    <text evidence="9">The sequence shown here is derived from an EMBL/GenBank/DDBJ whole genome shotgun (WGS) entry which is preliminary data.</text>
</comment>
<evidence type="ECO:0000256" key="7">
    <source>
        <dbReference type="PIRSR" id="PIRSR006621-2"/>
    </source>
</evidence>
<proteinExistence type="inferred from homology"/>
<accession>A0A8H2LF90</accession>
<dbReference type="RefSeq" id="WP_148368119.1">
    <property type="nucleotide sequence ID" value="NZ_VSKM01000001.1"/>
</dbReference>
<keyword evidence="4 5" id="KW-0560">Oxidoreductase</keyword>
<evidence type="ECO:0000256" key="4">
    <source>
        <dbReference type="ARBA" id="ARBA00023002"/>
    </source>
</evidence>
<feature type="binding site" evidence="7">
    <location>
        <position position="164"/>
    </location>
    <ligand>
        <name>FMN</name>
        <dbReference type="ChEBI" id="CHEBI:58210"/>
    </ligand>
</feature>
<dbReference type="EMBL" id="VSKM01000001">
    <property type="protein sequence ID" value="TYB80228.1"/>
    <property type="molecule type" value="Genomic_DNA"/>
</dbReference>
<gene>
    <name evidence="9" type="ORF">ES676_00735</name>
</gene>
<keyword evidence="3 5" id="KW-0819">tRNA processing</keyword>
<name>A0A8H2LF90_9FLAO</name>
<keyword evidence="2 5" id="KW-0288">FMN</keyword>
<keyword evidence="7" id="KW-0547">Nucleotide-binding</keyword>
<feature type="binding site" evidence="7">
    <location>
        <begin position="220"/>
        <end position="221"/>
    </location>
    <ligand>
        <name>FMN</name>
        <dbReference type="ChEBI" id="CHEBI:58210"/>
    </ligand>
</feature>
<feature type="binding site" evidence="7">
    <location>
        <position position="135"/>
    </location>
    <ligand>
        <name>FMN</name>
        <dbReference type="ChEBI" id="CHEBI:58210"/>
    </ligand>
</feature>
<comment type="cofactor">
    <cofactor evidence="5 7">
        <name>FMN</name>
        <dbReference type="ChEBI" id="CHEBI:58210"/>
    </cofactor>
</comment>
<dbReference type="Pfam" id="PF01207">
    <property type="entry name" value="Dus"/>
    <property type="match status" value="1"/>
</dbReference>
<keyword evidence="10" id="KW-1185">Reference proteome</keyword>
<dbReference type="SUPFAM" id="SSF51395">
    <property type="entry name" value="FMN-linked oxidoreductases"/>
    <property type="match status" value="1"/>
</dbReference>
<evidence type="ECO:0000256" key="1">
    <source>
        <dbReference type="ARBA" id="ARBA00022630"/>
    </source>
</evidence>
<dbReference type="EC" id="1.3.1.-" evidence="5"/>
<dbReference type="CDD" id="cd02801">
    <property type="entry name" value="DUS_like_FMN"/>
    <property type="match status" value="1"/>
</dbReference>
<organism evidence="9 10">
    <name type="scientific">Bizionia saleffrena</name>
    <dbReference type="NCBI Taxonomy" id="291189"/>
    <lineage>
        <taxon>Bacteria</taxon>
        <taxon>Pseudomonadati</taxon>
        <taxon>Bacteroidota</taxon>
        <taxon>Flavobacteriia</taxon>
        <taxon>Flavobacteriales</taxon>
        <taxon>Flavobacteriaceae</taxon>
        <taxon>Bizionia</taxon>
    </lineage>
</organism>
<dbReference type="Proteomes" id="UP000323324">
    <property type="component" value="Unassembled WGS sequence"/>
</dbReference>
<sequence>MNFKLLSSPLQGFTDYRFRNAQQKYFGGIDTFYAPYIRLNGKLKIKSSYARDLLPENNTTLEVIPQVITNDAEEFLFVAKYVRELGYKELNWNLGCPYPMVTKRGMGSGLICDPNKIDAILERAHSETDILVSMKMRMGYENPEEILHTFPILEKYPLKNIAIHARIGKQLYKGGVNLDAFQKCIEVSKQKLYYNGDITTVKGFKAMQEHFPSIDHFMIGRGLIADPFLPSMIKNNTTEYPKNRWSVFKDFHDEIYQQYDAVLSGPTPIKMKMLGFWDYFSQSFSNPQKTYKKIKKASNPVKYQQAVAEILNNEK</sequence>
<dbReference type="GO" id="GO:0003723">
    <property type="term" value="F:RNA binding"/>
    <property type="evidence" value="ECO:0007669"/>
    <property type="project" value="TreeGrafter"/>
</dbReference>
<dbReference type="Gene3D" id="3.20.20.70">
    <property type="entry name" value="Aldolase class I"/>
    <property type="match status" value="1"/>
</dbReference>
<dbReference type="InterPro" id="IPR035587">
    <property type="entry name" value="DUS-like_FMN-bd"/>
</dbReference>
<evidence type="ECO:0000256" key="3">
    <source>
        <dbReference type="ARBA" id="ARBA00022694"/>
    </source>
</evidence>
<comment type="function">
    <text evidence="5">Catalyzes the synthesis of 5,6-dihydrouridine (D), a modified base found in the D-loop of most tRNAs, via the reduction of the C5-C6 double bond in target uridines.</text>
</comment>
<dbReference type="GO" id="GO:0050660">
    <property type="term" value="F:flavin adenine dinucleotide binding"/>
    <property type="evidence" value="ECO:0007669"/>
    <property type="project" value="InterPro"/>
</dbReference>
<feature type="binding site" evidence="7">
    <location>
        <position position="66"/>
    </location>
    <ligand>
        <name>FMN</name>
        <dbReference type="ChEBI" id="CHEBI:58210"/>
    </ligand>
</feature>
<dbReference type="PIRSF" id="PIRSF006621">
    <property type="entry name" value="Dus"/>
    <property type="match status" value="1"/>
</dbReference>
<dbReference type="PANTHER" id="PTHR45846">
    <property type="entry name" value="TRNA-DIHYDROURIDINE(47) SYNTHASE [NAD(P)(+)]-LIKE"/>
    <property type="match status" value="1"/>
</dbReference>
<dbReference type="AlphaFoldDB" id="A0A8H2LF90"/>
<comment type="similarity">
    <text evidence="5">Belongs to the dus family.</text>
</comment>
<dbReference type="PANTHER" id="PTHR45846:SF1">
    <property type="entry name" value="TRNA-DIHYDROURIDINE(47) SYNTHASE [NAD(P)(+)]-LIKE"/>
    <property type="match status" value="1"/>
</dbReference>
<feature type="domain" description="DUS-like FMN-binding" evidence="8">
    <location>
        <begin position="8"/>
        <end position="291"/>
    </location>
</feature>
<keyword evidence="1 5" id="KW-0285">Flavoprotein</keyword>
<evidence type="ECO:0000256" key="2">
    <source>
        <dbReference type="ARBA" id="ARBA00022643"/>
    </source>
</evidence>
<evidence type="ECO:0000256" key="6">
    <source>
        <dbReference type="PIRSR" id="PIRSR006621-1"/>
    </source>
</evidence>
<evidence type="ECO:0000256" key="5">
    <source>
        <dbReference type="PIRNR" id="PIRNR006621"/>
    </source>
</evidence>
<reference evidence="9 10" key="1">
    <citation type="submission" date="2019-08" db="EMBL/GenBank/DDBJ databases">
        <title>Genomes of Antarctic Bizionia species.</title>
        <authorList>
            <person name="Bowman J.P."/>
        </authorList>
    </citation>
    <scope>NUCLEOTIDE SEQUENCE [LARGE SCALE GENOMIC DNA]</scope>
    <source>
        <strain evidence="9 10">HFD</strain>
    </source>
</reference>
<evidence type="ECO:0000313" key="9">
    <source>
        <dbReference type="EMBL" id="TYB80228.1"/>
    </source>
</evidence>